<gene>
    <name evidence="3" type="ORF">PGT21_005074</name>
</gene>
<dbReference type="Proteomes" id="UP000324748">
    <property type="component" value="Unassembled WGS sequence"/>
</dbReference>
<evidence type="ECO:0000313" key="4">
    <source>
        <dbReference type="Proteomes" id="UP000324748"/>
    </source>
</evidence>
<feature type="coiled-coil region" evidence="1">
    <location>
        <begin position="465"/>
        <end position="496"/>
    </location>
</feature>
<keyword evidence="1" id="KW-0175">Coiled coil</keyword>
<evidence type="ECO:0000256" key="1">
    <source>
        <dbReference type="SAM" id="Coils"/>
    </source>
</evidence>
<evidence type="ECO:0000256" key="2">
    <source>
        <dbReference type="SAM" id="MobiDB-lite"/>
    </source>
</evidence>
<comment type="caution">
    <text evidence="3">The sequence shown here is derived from an EMBL/GenBank/DDBJ whole genome shotgun (WGS) entry which is preliminary data.</text>
</comment>
<dbReference type="AlphaFoldDB" id="A0A5B0MJZ9"/>
<dbReference type="EMBL" id="VSWC01000145">
    <property type="protein sequence ID" value="KAA1076376.1"/>
    <property type="molecule type" value="Genomic_DNA"/>
</dbReference>
<sequence>MDVALSADTCLAEDLVNEHSYNFDDNQDQPNQNDDEEASDDGWVPMDIESPKEYDLAIESNIERLQQEAVRINWKDLVKDLNLVYMAQKVKTKNWAHKNAYTDHTSCNCISGTKELLILLIYTVGLFLYHLQVMDGLSSRFTNPACQSIFATSAYPPQLHVAQLSHWGHAVYNCTEAISGTDIAAVDSEKCKACLRLAHHSKASRDYKQIHTSSLFISQSKVDAMTARIRDIELHKKPQDKKDQCKEAHKAADDKRNESSWKGCNDTGLMGCCCCHDAVIYVANINKSGEKSCFPMALVNKIINNRGLLDDKRSQLQFGTLVFHAYVHSWTCQLDYNPQLNKRWGLSDGEGLERMWSYLSSLYHNNQGIKQLSIWLKKKFIVAVCCWVETKAVLLELLDKLNLFSTTGANYTKRFFKAQWQEQHQFKETHTKEQEDHQAKFLALYKQEAALEALRSCLRSNPSLYLNDKQEVHELLDELEETAENLKKATKELGRTKQPAPGEADEDAILGVHVDDGEELQVQEDEQAAGNAANTWEDVEDAQY</sequence>
<keyword evidence="4" id="KW-1185">Reference proteome</keyword>
<feature type="region of interest" description="Disordered" evidence="2">
    <location>
        <begin position="520"/>
        <end position="544"/>
    </location>
</feature>
<dbReference type="PANTHER" id="PTHR33096">
    <property type="entry name" value="CXC2 DOMAIN-CONTAINING PROTEIN"/>
    <property type="match status" value="1"/>
</dbReference>
<feature type="region of interest" description="Disordered" evidence="2">
    <location>
        <begin position="21"/>
        <end position="44"/>
    </location>
</feature>
<dbReference type="OrthoDB" id="2505969at2759"/>
<evidence type="ECO:0000313" key="3">
    <source>
        <dbReference type="EMBL" id="KAA1076376.1"/>
    </source>
</evidence>
<evidence type="ECO:0008006" key="5">
    <source>
        <dbReference type="Google" id="ProtNLM"/>
    </source>
</evidence>
<dbReference type="Pfam" id="PF18758">
    <property type="entry name" value="KDZ"/>
    <property type="match status" value="2"/>
</dbReference>
<protein>
    <recommendedName>
        <fullName evidence="5">CxC1-like cysteine cluster associated with KDZ transposases domain-containing protein</fullName>
    </recommendedName>
</protein>
<organism evidence="3 4">
    <name type="scientific">Puccinia graminis f. sp. tritici</name>
    <dbReference type="NCBI Taxonomy" id="56615"/>
    <lineage>
        <taxon>Eukaryota</taxon>
        <taxon>Fungi</taxon>
        <taxon>Dikarya</taxon>
        <taxon>Basidiomycota</taxon>
        <taxon>Pucciniomycotina</taxon>
        <taxon>Pucciniomycetes</taxon>
        <taxon>Pucciniales</taxon>
        <taxon>Pucciniaceae</taxon>
        <taxon>Puccinia</taxon>
    </lineage>
</organism>
<accession>A0A5B0MJZ9</accession>
<dbReference type="PANTHER" id="PTHR33096:SF1">
    <property type="entry name" value="CXC1-LIKE CYSTEINE CLUSTER ASSOCIATED WITH KDZ TRANSPOSASES DOMAIN-CONTAINING PROTEIN"/>
    <property type="match status" value="1"/>
</dbReference>
<name>A0A5B0MJZ9_PUCGR</name>
<reference evidence="3 4" key="1">
    <citation type="submission" date="2019-05" db="EMBL/GenBank/DDBJ databases">
        <title>Emergence of the Ug99 lineage of the wheat stem rust pathogen through somatic hybridization.</title>
        <authorList>
            <person name="Li F."/>
            <person name="Upadhyaya N.M."/>
            <person name="Sperschneider J."/>
            <person name="Matny O."/>
            <person name="Nguyen-Phuc H."/>
            <person name="Mago R."/>
            <person name="Raley C."/>
            <person name="Miller M.E."/>
            <person name="Silverstein K.A.T."/>
            <person name="Henningsen E."/>
            <person name="Hirsch C.D."/>
            <person name="Visser B."/>
            <person name="Pretorius Z.A."/>
            <person name="Steffenson B.J."/>
            <person name="Schwessinger B."/>
            <person name="Dodds P.N."/>
            <person name="Figueroa M."/>
        </authorList>
    </citation>
    <scope>NUCLEOTIDE SEQUENCE [LARGE SCALE GENOMIC DNA]</scope>
    <source>
        <strain evidence="3">21-0</strain>
    </source>
</reference>
<proteinExistence type="predicted"/>
<dbReference type="InterPro" id="IPR040521">
    <property type="entry name" value="KDZ"/>
</dbReference>